<organism evidence="2 3">
    <name type="scientific">Candidatus Azambacteria bacterium RIFCSPLOWO2_02_FULL_46_11</name>
    <dbReference type="NCBI Taxonomy" id="1797300"/>
    <lineage>
        <taxon>Bacteria</taxon>
        <taxon>Candidatus Azamiibacteriota</taxon>
    </lineage>
</organism>
<dbReference type="SUPFAM" id="SSF55608">
    <property type="entry name" value="Homing endonucleases"/>
    <property type="match status" value="1"/>
</dbReference>
<evidence type="ECO:0000313" key="3">
    <source>
        <dbReference type="Proteomes" id="UP000178296"/>
    </source>
</evidence>
<dbReference type="GO" id="GO:0004519">
    <property type="term" value="F:endonuclease activity"/>
    <property type="evidence" value="ECO:0007669"/>
    <property type="project" value="InterPro"/>
</dbReference>
<comment type="caution">
    <text evidence="2">The sequence shown here is derived from an EMBL/GenBank/DDBJ whole genome shotgun (WGS) entry which is preliminary data.</text>
</comment>
<dbReference type="EMBL" id="MEYW01000019">
    <property type="protein sequence ID" value="OGD44691.1"/>
    <property type="molecule type" value="Genomic_DNA"/>
</dbReference>
<name>A0A1F5CPA6_9BACT</name>
<sequence>MTKNLSQTQKAYLAGFLDGDGSIYVRAKPNPTYRYGFQIAPYIVLFQSQKDKDNFSKVCALIGLGHLRERKDGILEYIVSKKDSIDEFLQIVKPYSILKREQVELMSKILKAKHKVQSKKDFAILIDLIDQFRELNYSKKRKVRTLTP</sequence>
<accession>A0A1F5CPA6</accession>
<proteinExistence type="predicted"/>
<feature type="domain" description="Homing endonuclease LAGLIDADG" evidence="1">
    <location>
        <begin position="13"/>
        <end position="99"/>
    </location>
</feature>
<dbReference type="PANTHER" id="PTHR36181:SF4">
    <property type="entry name" value="LAGLIDADG ENDONUCLEASE"/>
    <property type="match status" value="1"/>
</dbReference>
<evidence type="ECO:0000313" key="2">
    <source>
        <dbReference type="EMBL" id="OGD44691.1"/>
    </source>
</evidence>
<gene>
    <name evidence="2" type="ORF">A3J02_02990</name>
</gene>
<dbReference type="Proteomes" id="UP000178296">
    <property type="component" value="Unassembled WGS sequence"/>
</dbReference>
<reference evidence="2 3" key="1">
    <citation type="journal article" date="2016" name="Nat. Commun.">
        <title>Thousands of microbial genomes shed light on interconnected biogeochemical processes in an aquifer system.</title>
        <authorList>
            <person name="Anantharaman K."/>
            <person name="Brown C.T."/>
            <person name="Hug L.A."/>
            <person name="Sharon I."/>
            <person name="Castelle C.J."/>
            <person name="Probst A.J."/>
            <person name="Thomas B.C."/>
            <person name="Singh A."/>
            <person name="Wilkins M.J."/>
            <person name="Karaoz U."/>
            <person name="Brodie E.L."/>
            <person name="Williams K.H."/>
            <person name="Hubbard S.S."/>
            <person name="Banfield J.F."/>
        </authorList>
    </citation>
    <scope>NUCLEOTIDE SEQUENCE [LARGE SCALE GENOMIC DNA]</scope>
</reference>
<dbReference type="PANTHER" id="PTHR36181">
    <property type="entry name" value="INTRON-ENCODED ENDONUCLEASE AI3-RELATED"/>
    <property type="match status" value="1"/>
</dbReference>
<dbReference type="InterPro" id="IPR027434">
    <property type="entry name" value="Homing_endonucl"/>
</dbReference>
<dbReference type="Pfam" id="PF00961">
    <property type="entry name" value="LAGLIDADG_1"/>
    <property type="match status" value="1"/>
</dbReference>
<dbReference type="Gene3D" id="3.10.28.10">
    <property type="entry name" value="Homing endonucleases"/>
    <property type="match status" value="1"/>
</dbReference>
<protein>
    <recommendedName>
        <fullName evidence="1">Homing endonuclease LAGLIDADG domain-containing protein</fullName>
    </recommendedName>
</protein>
<dbReference type="InterPro" id="IPR004860">
    <property type="entry name" value="LAGLIDADG_dom"/>
</dbReference>
<evidence type="ECO:0000259" key="1">
    <source>
        <dbReference type="Pfam" id="PF00961"/>
    </source>
</evidence>
<dbReference type="InterPro" id="IPR051289">
    <property type="entry name" value="LAGLIDADG_Endonuclease"/>
</dbReference>
<dbReference type="AlphaFoldDB" id="A0A1F5CPA6"/>